<accession>A0AA46SMC0</accession>
<dbReference type="RefSeq" id="WP_263600187.1">
    <property type="nucleotide sequence ID" value="NZ_CP107028.1"/>
</dbReference>
<dbReference type="AlphaFoldDB" id="A0AA46SMC0"/>
<feature type="signal peptide" evidence="1">
    <location>
        <begin position="1"/>
        <end position="24"/>
    </location>
</feature>
<dbReference type="Proteomes" id="UP001163104">
    <property type="component" value="Plasmid p1"/>
</dbReference>
<keyword evidence="1" id="KW-0732">Signal</keyword>
<sequence length="71" mass="8000">MKKKIAFVSSFALAALLVVGQFTYAEKPENNMNNMMNGNGMMNMMEAMNSPEGQKMMKACGEFMESYNEKE</sequence>
<evidence type="ECO:0000313" key="3">
    <source>
        <dbReference type="Proteomes" id="UP001163104"/>
    </source>
</evidence>
<geneLocation type="plasmid" evidence="2 3">
    <name>p1</name>
</geneLocation>
<evidence type="ECO:0000313" key="2">
    <source>
        <dbReference type="EMBL" id="UYG98094.1"/>
    </source>
</evidence>
<gene>
    <name evidence="2" type="ORF">OD459_26800</name>
</gene>
<reference evidence="2" key="1">
    <citation type="submission" date="2022-10" db="EMBL/GenBank/DDBJ databases">
        <title>Mechanism of multi-heavy metal repair in Cytobacillus Firmus M7.</title>
        <authorList>
            <person name="Li X."/>
            <person name="Yu C."/>
        </authorList>
    </citation>
    <scope>NUCLEOTIDE SEQUENCE</scope>
    <source>
        <strain evidence="2">M7</strain>
        <plasmid evidence="2">p1</plasmid>
    </source>
</reference>
<keyword evidence="2" id="KW-0614">Plasmid</keyword>
<organism evidence="2 3">
    <name type="scientific">Cytobacillus firmus</name>
    <name type="common">Bacillus firmus</name>
    <dbReference type="NCBI Taxonomy" id="1399"/>
    <lineage>
        <taxon>Bacteria</taxon>
        <taxon>Bacillati</taxon>
        <taxon>Bacillota</taxon>
        <taxon>Bacilli</taxon>
        <taxon>Bacillales</taxon>
        <taxon>Bacillaceae</taxon>
        <taxon>Cytobacillus</taxon>
    </lineage>
</organism>
<dbReference type="EMBL" id="CP107028">
    <property type="protein sequence ID" value="UYG98094.1"/>
    <property type="molecule type" value="Genomic_DNA"/>
</dbReference>
<proteinExistence type="predicted"/>
<feature type="chain" id="PRO_5041321923" evidence="1">
    <location>
        <begin position="25"/>
        <end position="71"/>
    </location>
</feature>
<evidence type="ECO:0000256" key="1">
    <source>
        <dbReference type="SAM" id="SignalP"/>
    </source>
</evidence>
<name>A0AA46SMC0_CYTFI</name>
<protein>
    <submittedName>
        <fullName evidence="2">Uncharacterized protein</fullName>
    </submittedName>
</protein>